<dbReference type="EMBL" id="CABFJX010000179">
    <property type="protein sequence ID" value="VTT66756.1"/>
    <property type="molecule type" value="Genomic_DNA"/>
</dbReference>
<organism evidence="2 3">
    <name type="scientific">Fusarium fujikuroi</name>
    <name type="common">Bakanae and foot rot disease fungus</name>
    <name type="synonym">Gibberella fujikuroi</name>
    <dbReference type="NCBI Taxonomy" id="5127"/>
    <lineage>
        <taxon>Eukaryota</taxon>
        <taxon>Fungi</taxon>
        <taxon>Dikarya</taxon>
        <taxon>Ascomycota</taxon>
        <taxon>Pezizomycotina</taxon>
        <taxon>Sordariomycetes</taxon>
        <taxon>Hypocreomycetidae</taxon>
        <taxon>Hypocreales</taxon>
        <taxon>Nectriaceae</taxon>
        <taxon>Fusarium</taxon>
        <taxon>Fusarium fujikuroi species complex</taxon>
    </lineage>
</organism>
<dbReference type="AlphaFoldDB" id="A0A0I9YKM3"/>
<evidence type="ECO:0000256" key="1">
    <source>
        <dbReference type="SAM" id="MobiDB-lite"/>
    </source>
</evidence>
<comment type="caution">
    <text evidence="2">The sequence shown here is derived from an EMBL/GenBank/DDBJ whole genome shotgun (WGS) entry which is preliminary data.</text>
</comment>
<dbReference type="Proteomes" id="UP000760494">
    <property type="component" value="Unassembled WGS sequence"/>
</dbReference>
<feature type="region of interest" description="Disordered" evidence="1">
    <location>
        <begin position="1"/>
        <end position="84"/>
    </location>
</feature>
<dbReference type="OrthoDB" id="5099179at2759"/>
<gene>
    <name evidence="2" type="ORF">C2S_6604</name>
</gene>
<dbReference type="eggNOG" id="ENOG502RKPN">
    <property type="taxonomic scope" value="Eukaryota"/>
</dbReference>
<feature type="compositionally biased region" description="Low complexity" evidence="1">
    <location>
        <begin position="1"/>
        <end position="46"/>
    </location>
</feature>
<accession>A0A0I9YKM3</accession>
<name>A0A0I9YKM3_FUSFU</name>
<evidence type="ECO:0000313" key="3">
    <source>
        <dbReference type="Proteomes" id="UP000760494"/>
    </source>
</evidence>
<protein>
    <submittedName>
        <fullName evidence="2">Uncharacterized protein</fullName>
    </submittedName>
</protein>
<proteinExistence type="predicted"/>
<evidence type="ECO:0000313" key="2">
    <source>
        <dbReference type="EMBL" id="VTT66756.1"/>
    </source>
</evidence>
<sequence length="115" mass="11610">MAADSLPSSSSNSKTLSSKSCLCSGSSHGGSSRSSSSASNRCSSCSFRPGSPLPGRTASGDRDKNAFGHFHLSGSTTGVANGNDPLAAELGAEWETGQKLGHQMAHGLPNLSNLN</sequence>
<reference evidence="2" key="1">
    <citation type="submission" date="2019-05" db="EMBL/GenBank/DDBJ databases">
        <authorList>
            <person name="Piombo E."/>
        </authorList>
    </citation>
    <scope>NUCLEOTIDE SEQUENCE</scope>
    <source>
        <strain evidence="2">C2S</strain>
    </source>
</reference>